<organism evidence="3 4">
    <name type="scientific">Pseudosporangium ferrugineum</name>
    <dbReference type="NCBI Taxonomy" id="439699"/>
    <lineage>
        <taxon>Bacteria</taxon>
        <taxon>Bacillati</taxon>
        <taxon>Actinomycetota</taxon>
        <taxon>Actinomycetes</taxon>
        <taxon>Micromonosporales</taxon>
        <taxon>Micromonosporaceae</taxon>
        <taxon>Pseudosporangium</taxon>
    </lineage>
</organism>
<protein>
    <submittedName>
        <fullName evidence="3">L-prolyl-[peptidyl carrier protein] synthetase</fullName>
    </submittedName>
</protein>
<dbReference type="Gene3D" id="3.30.300.30">
    <property type="match status" value="1"/>
</dbReference>
<dbReference type="Pfam" id="PF00501">
    <property type="entry name" value="AMP-binding"/>
    <property type="match status" value="1"/>
</dbReference>
<dbReference type="InterPro" id="IPR020845">
    <property type="entry name" value="AMP-binding_CS"/>
</dbReference>
<dbReference type="Gene3D" id="3.40.50.12780">
    <property type="entry name" value="N-terminal domain of ligase-like"/>
    <property type="match status" value="1"/>
</dbReference>
<dbReference type="InterPro" id="IPR025110">
    <property type="entry name" value="AMP-bd_C"/>
</dbReference>
<feature type="domain" description="AMP-binding enzyme C-terminal" evidence="2">
    <location>
        <begin position="384"/>
        <end position="458"/>
    </location>
</feature>
<dbReference type="InterPro" id="IPR045851">
    <property type="entry name" value="AMP-bd_C_sf"/>
</dbReference>
<dbReference type="EMBL" id="PVZG01000004">
    <property type="protein sequence ID" value="PRY30715.1"/>
    <property type="molecule type" value="Genomic_DNA"/>
</dbReference>
<proteinExistence type="predicted"/>
<dbReference type="PANTHER" id="PTHR45527">
    <property type="entry name" value="NONRIBOSOMAL PEPTIDE SYNTHETASE"/>
    <property type="match status" value="1"/>
</dbReference>
<dbReference type="GO" id="GO:0043041">
    <property type="term" value="P:amino acid activation for nonribosomal peptide biosynthetic process"/>
    <property type="evidence" value="ECO:0007669"/>
    <property type="project" value="TreeGrafter"/>
</dbReference>
<dbReference type="RefSeq" id="WP_106126324.1">
    <property type="nucleotide sequence ID" value="NZ_PVZG01000004.1"/>
</dbReference>
<evidence type="ECO:0000259" key="1">
    <source>
        <dbReference type="Pfam" id="PF00501"/>
    </source>
</evidence>
<dbReference type="InterPro" id="IPR000873">
    <property type="entry name" value="AMP-dep_synth/lig_dom"/>
</dbReference>
<sequence length="474" mass="50637">MNLRDLVPRAARVRPGAVAVADLTGALTYAELDDRAAEVAAALAARGLGRSDRVVLWGQKSAELVAVMQAVLRLGAVYVPVSPMNPPDRVRRIAADCAAALLVTDRPDDLPAGPPAVTPAGLRSTARVPLVPVGPDDPVYLLYTSGSTGMPKGVVLTDRNATAFVEWAYATTGLRPGDRLANHASFNFDLSVFDLYAAFRAGARVQLIPETLGQVAPLLNDLIEDTGITVWYSVPSVLIRMMDAGLLDRDPGTLRCCVFAGEPFPPAAVRRLRAAWPGVRMFNWYGPTETNVCTSYEVTATDLHRTGPLPIGSACCGDTVELAPDGEILVSGPTVMPGYWGGPRRTGPYRTGDLGRRDADGLLHFLGRRDDLAKVRGHRVEPGEIEVVLGEHDDIDRAAVLVAGSGPDARIHAVVRPRAGRGPGLAELRSFCAERLPLYMLIDELHLVDALPVNANGKLDRARLAAHVHPGGPR</sequence>
<dbReference type="GO" id="GO:0031177">
    <property type="term" value="F:phosphopantetheine binding"/>
    <property type="evidence" value="ECO:0007669"/>
    <property type="project" value="TreeGrafter"/>
</dbReference>
<dbReference type="PANTHER" id="PTHR45527:SF1">
    <property type="entry name" value="FATTY ACID SYNTHASE"/>
    <property type="match status" value="1"/>
</dbReference>
<dbReference type="InterPro" id="IPR042099">
    <property type="entry name" value="ANL_N_sf"/>
</dbReference>
<dbReference type="AlphaFoldDB" id="A0A2T0SBB0"/>
<evidence type="ECO:0000313" key="3">
    <source>
        <dbReference type="EMBL" id="PRY30715.1"/>
    </source>
</evidence>
<keyword evidence="4" id="KW-1185">Reference proteome</keyword>
<dbReference type="Proteomes" id="UP000239209">
    <property type="component" value="Unassembled WGS sequence"/>
</dbReference>
<reference evidence="3 4" key="1">
    <citation type="submission" date="2018-03" db="EMBL/GenBank/DDBJ databases">
        <title>Genomic Encyclopedia of Archaeal and Bacterial Type Strains, Phase II (KMG-II): from individual species to whole genera.</title>
        <authorList>
            <person name="Goeker M."/>
        </authorList>
    </citation>
    <scope>NUCLEOTIDE SEQUENCE [LARGE SCALE GENOMIC DNA]</scope>
    <source>
        <strain evidence="3 4">DSM 45348</strain>
    </source>
</reference>
<accession>A0A2T0SBB0</accession>
<evidence type="ECO:0000259" key="2">
    <source>
        <dbReference type="Pfam" id="PF13193"/>
    </source>
</evidence>
<gene>
    <name evidence="3" type="ORF">CLV70_104267</name>
</gene>
<dbReference type="OrthoDB" id="4477213at2"/>
<evidence type="ECO:0000313" key="4">
    <source>
        <dbReference type="Proteomes" id="UP000239209"/>
    </source>
</evidence>
<dbReference type="GO" id="GO:0044550">
    <property type="term" value="P:secondary metabolite biosynthetic process"/>
    <property type="evidence" value="ECO:0007669"/>
    <property type="project" value="TreeGrafter"/>
</dbReference>
<dbReference type="GO" id="GO:0005737">
    <property type="term" value="C:cytoplasm"/>
    <property type="evidence" value="ECO:0007669"/>
    <property type="project" value="TreeGrafter"/>
</dbReference>
<dbReference type="PROSITE" id="PS00455">
    <property type="entry name" value="AMP_BINDING"/>
    <property type="match status" value="1"/>
</dbReference>
<name>A0A2T0SBB0_9ACTN</name>
<dbReference type="Pfam" id="PF13193">
    <property type="entry name" value="AMP-binding_C"/>
    <property type="match status" value="1"/>
</dbReference>
<dbReference type="SUPFAM" id="SSF56801">
    <property type="entry name" value="Acetyl-CoA synthetase-like"/>
    <property type="match status" value="1"/>
</dbReference>
<comment type="caution">
    <text evidence="3">The sequence shown here is derived from an EMBL/GenBank/DDBJ whole genome shotgun (WGS) entry which is preliminary data.</text>
</comment>
<feature type="domain" description="AMP-dependent synthetase/ligase" evidence="1">
    <location>
        <begin position="9"/>
        <end position="340"/>
    </location>
</feature>